<evidence type="ECO:0000313" key="3">
    <source>
        <dbReference type="EMBL" id="GGA96124.1"/>
    </source>
</evidence>
<feature type="transmembrane region" description="Helical" evidence="1">
    <location>
        <begin position="44"/>
        <end position="63"/>
    </location>
</feature>
<reference evidence="3" key="2">
    <citation type="submission" date="2020-09" db="EMBL/GenBank/DDBJ databases">
        <authorList>
            <person name="Sun Q."/>
            <person name="Zhou Y."/>
        </authorList>
    </citation>
    <scope>NUCLEOTIDE SEQUENCE</scope>
    <source>
        <strain evidence="3">CGMCC 1.12813</strain>
    </source>
</reference>
<gene>
    <name evidence="3" type="ORF">GCM10010979_08240</name>
</gene>
<name>A0A916SEF1_9MICO</name>
<feature type="transmembrane region" description="Helical" evidence="1">
    <location>
        <begin position="135"/>
        <end position="151"/>
    </location>
</feature>
<evidence type="ECO:0000259" key="2">
    <source>
        <dbReference type="Pfam" id="PF13548"/>
    </source>
</evidence>
<accession>A0A916SEF1</accession>
<keyword evidence="1" id="KW-1133">Transmembrane helix</keyword>
<organism evidence="3 4">
    <name type="scientific">Conyzicola nivalis</name>
    <dbReference type="NCBI Taxonomy" id="1477021"/>
    <lineage>
        <taxon>Bacteria</taxon>
        <taxon>Bacillati</taxon>
        <taxon>Actinomycetota</taxon>
        <taxon>Actinomycetes</taxon>
        <taxon>Micrococcales</taxon>
        <taxon>Microbacteriaceae</taxon>
        <taxon>Conyzicola</taxon>
    </lineage>
</organism>
<feature type="transmembrane region" description="Helical" evidence="1">
    <location>
        <begin position="12"/>
        <end position="32"/>
    </location>
</feature>
<comment type="caution">
    <text evidence="3">The sequence shown here is derived from an EMBL/GenBank/DDBJ whole genome shotgun (WGS) entry which is preliminary data.</text>
</comment>
<dbReference type="AlphaFoldDB" id="A0A916SEF1"/>
<dbReference type="Proteomes" id="UP000606922">
    <property type="component" value="Unassembled WGS sequence"/>
</dbReference>
<dbReference type="InterPro" id="IPR025196">
    <property type="entry name" value="DUF4126"/>
</dbReference>
<sequence length="204" mass="21167">MLEILTGTGLAFAAGLNAYIPMLLLGLGARLVDFIELPAGWAWLENEWVLGILAVLLVIEFFADKIPAVDSVNDVIQTVVRPTSGGIVFGSGSASETAAVTDPAAFFSSNQWVPIVTGVVIALLVHGAKTAVRPAANAATLGLAAPLLSVAEDVSSVFLSVFAILVPVLVVVAIAGLVVLFVVLRRRRMAATRKGDGHSVIPSD</sequence>
<evidence type="ECO:0000313" key="4">
    <source>
        <dbReference type="Proteomes" id="UP000606922"/>
    </source>
</evidence>
<reference evidence="3" key="1">
    <citation type="journal article" date="2014" name="Int. J. Syst. Evol. Microbiol.">
        <title>Complete genome sequence of Corynebacterium casei LMG S-19264T (=DSM 44701T), isolated from a smear-ripened cheese.</title>
        <authorList>
            <consortium name="US DOE Joint Genome Institute (JGI-PGF)"/>
            <person name="Walter F."/>
            <person name="Albersmeier A."/>
            <person name="Kalinowski J."/>
            <person name="Ruckert C."/>
        </authorList>
    </citation>
    <scope>NUCLEOTIDE SEQUENCE</scope>
    <source>
        <strain evidence="3">CGMCC 1.12813</strain>
    </source>
</reference>
<proteinExistence type="predicted"/>
<keyword evidence="4" id="KW-1185">Reference proteome</keyword>
<feature type="transmembrane region" description="Helical" evidence="1">
    <location>
        <begin position="157"/>
        <end position="184"/>
    </location>
</feature>
<dbReference type="EMBL" id="BMGB01000001">
    <property type="protein sequence ID" value="GGA96124.1"/>
    <property type="molecule type" value="Genomic_DNA"/>
</dbReference>
<keyword evidence="1" id="KW-0472">Membrane</keyword>
<feature type="transmembrane region" description="Helical" evidence="1">
    <location>
        <begin position="111"/>
        <end position="128"/>
    </location>
</feature>
<dbReference type="RefSeq" id="WP_229733041.1">
    <property type="nucleotide sequence ID" value="NZ_BMGB01000001.1"/>
</dbReference>
<protein>
    <submittedName>
        <fullName evidence="3">Membrane protein</fullName>
    </submittedName>
</protein>
<keyword evidence="1" id="KW-0812">Transmembrane</keyword>
<feature type="domain" description="DUF4126" evidence="2">
    <location>
        <begin position="4"/>
        <end position="186"/>
    </location>
</feature>
<evidence type="ECO:0000256" key="1">
    <source>
        <dbReference type="SAM" id="Phobius"/>
    </source>
</evidence>
<dbReference type="Pfam" id="PF13548">
    <property type="entry name" value="DUF4126"/>
    <property type="match status" value="1"/>
</dbReference>